<dbReference type="EMBL" id="JAVRBK010000002">
    <property type="protein sequence ID" value="KAK5647515.1"/>
    <property type="molecule type" value="Genomic_DNA"/>
</dbReference>
<dbReference type="InterPro" id="IPR045165">
    <property type="entry name" value="Nitrobindin"/>
</dbReference>
<reference evidence="3 4" key="1">
    <citation type="journal article" date="2024" name="Insects">
        <title>An Improved Chromosome-Level Genome Assembly of the Firefly Pyrocoelia pectoralis.</title>
        <authorList>
            <person name="Fu X."/>
            <person name="Meyer-Rochow V.B."/>
            <person name="Ballantyne L."/>
            <person name="Zhu X."/>
        </authorList>
    </citation>
    <scope>NUCLEOTIDE SEQUENCE [LARGE SCALE GENOMIC DNA]</scope>
    <source>
        <tissue evidence="3">Whole body</tissue>
    </source>
</reference>
<organism evidence="3 4">
    <name type="scientific">Pyrocoelia pectoralis</name>
    <dbReference type="NCBI Taxonomy" id="417401"/>
    <lineage>
        <taxon>Eukaryota</taxon>
        <taxon>Metazoa</taxon>
        <taxon>Ecdysozoa</taxon>
        <taxon>Arthropoda</taxon>
        <taxon>Hexapoda</taxon>
        <taxon>Insecta</taxon>
        <taxon>Pterygota</taxon>
        <taxon>Neoptera</taxon>
        <taxon>Endopterygota</taxon>
        <taxon>Coleoptera</taxon>
        <taxon>Polyphaga</taxon>
        <taxon>Elateriformia</taxon>
        <taxon>Elateroidea</taxon>
        <taxon>Lampyridae</taxon>
        <taxon>Lampyrinae</taxon>
        <taxon>Pyrocoelia</taxon>
    </lineage>
</organism>
<evidence type="ECO:0000313" key="3">
    <source>
        <dbReference type="EMBL" id="KAK5647515.1"/>
    </source>
</evidence>
<dbReference type="InterPro" id="IPR012674">
    <property type="entry name" value="Calycin"/>
</dbReference>
<comment type="catalytic activity">
    <reaction evidence="1">
        <text>peroxynitrite = nitrate</text>
        <dbReference type="Rhea" id="RHEA:63116"/>
        <dbReference type="ChEBI" id="CHEBI:17632"/>
        <dbReference type="ChEBI" id="CHEBI:25941"/>
    </reaction>
    <physiologicalReaction direction="left-to-right" evidence="1">
        <dbReference type="Rhea" id="RHEA:63117"/>
    </physiologicalReaction>
</comment>
<evidence type="ECO:0000256" key="1">
    <source>
        <dbReference type="ARBA" id="ARBA00036993"/>
    </source>
</evidence>
<dbReference type="Pfam" id="PF08768">
    <property type="entry name" value="THAP4_heme-bd"/>
    <property type="match status" value="1"/>
</dbReference>
<proteinExistence type="predicted"/>
<dbReference type="PANTHER" id="PTHR15854:SF4">
    <property type="entry name" value="PEROXYNITRITE ISOMERASE THAP4"/>
    <property type="match status" value="1"/>
</dbReference>
<gene>
    <name evidence="3" type="ORF">RI129_002407</name>
</gene>
<dbReference type="Gene3D" id="2.40.128.20">
    <property type="match status" value="1"/>
</dbReference>
<evidence type="ECO:0000313" key="4">
    <source>
        <dbReference type="Proteomes" id="UP001329430"/>
    </source>
</evidence>
<dbReference type="AlphaFoldDB" id="A0AAN7VF92"/>
<comment type="caution">
    <text evidence="3">The sequence shown here is derived from an EMBL/GenBank/DDBJ whole genome shotgun (WGS) entry which is preliminary data.</text>
</comment>
<name>A0AAN7VF92_9COLE</name>
<dbReference type="InterPro" id="IPR014878">
    <property type="entry name" value="THAP4-like_heme-bd"/>
</dbReference>
<keyword evidence="4" id="KW-1185">Reference proteome</keyword>
<accession>A0AAN7VF92</accession>
<evidence type="ECO:0000259" key="2">
    <source>
        <dbReference type="Pfam" id="PF08768"/>
    </source>
</evidence>
<feature type="domain" description="THAP4-like heme-binding" evidence="2">
    <location>
        <begin position="10"/>
        <end position="162"/>
    </location>
</feature>
<dbReference type="CDD" id="cd07828">
    <property type="entry name" value="lipocalin_heme-bd-THAP4-like"/>
    <property type="match status" value="1"/>
</dbReference>
<sequence>MIQLTAKQIIEPLDWLIGKWKSITAKGFYPTIQPFNYCEEMEFQYIGQPILNYSAVTWNSLDGLPMHLERGFLRINPGTCNIAFMVSHNRGLVSLEEGTLDLNQLNLRSKFIASMPFVRQPPAMEISRSYTFCPNTKKMKFTMCLGTTNTPLTEHLNVEYQKITTESPVMEGTKPQNTYFSSF</sequence>
<dbReference type="Proteomes" id="UP001329430">
    <property type="component" value="Chromosome 2"/>
</dbReference>
<protein>
    <recommendedName>
        <fullName evidence="2">THAP4-like heme-binding domain-containing protein</fullName>
    </recommendedName>
</protein>
<dbReference type="SUPFAM" id="SSF50814">
    <property type="entry name" value="Lipocalins"/>
    <property type="match status" value="1"/>
</dbReference>
<dbReference type="PANTHER" id="PTHR15854">
    <property type="entry name" value="THAP4 PROTEIN"/>
    <property type="match status" value="1"/>
</dbReference>